<dbReference type="PROSITE" id="PS51257">
    <property type="entry name" value="PROKAR_LIPOPROTEIN"/>
    <property type="match status" value="1"/>
</dbReference>
<accession>A0A4Q7N1T9</accession>
<evidence type="ECO:0000256" key="1">
    <source>
        <dbReference type="SAM" id="MobiDB-lite"/>
    </source>
</evidence>
<gene>
    <name evidence="2" type="ORF">EV199_0448</name>
</gene>
<feature type="region of interest" description="Disordered" evidence="1">
    <location>
        <begin position="19"/>
        <end position="43"/>
    </location>
</feature>
<dbReference type="Proteomes" id="UP000293874">
    <property type="component" value="Unassembled WGS sequence"/>
</dbReference>
<evidence type="ECO:0000313" key="3">
    <source>
        <dbReference type="Proteomes" id="UP000293874"/>
    </source>
</evidence>
<proteinExistence type="predicted"/>
<dbReference type="RefSeq" id="WP_130539051.1">
    <property type="nucleotide sequence ID" value="NZ_CP042431.1"/>
</dbReference>
<dbReference type="AlphaFoldDB" id="A0A4Q7N1T9"/>
<name>A0A4Q7N1T9_9BACT</name>
<keyword evidence="3" id="KW-1185">Reference proteome</keyword>
<dbReference type="EMBL" id="SGXA01000001">
    <property type="protein sequence ID" value="RZS74599.1"/>
    <property type="molecule type" value="Genomic_DNA"/>
</dbReference>
<protein>
    <submittedName>
        <fullName evidence="2">Uncharacterized protein</fullName>
    </submittedName>
</protein>
<sequence length="285" mass="31389">MKKLFYLLVLLVFACSKSNESPGTTKKVQSDAKASLEPGDGEEPFSLISVIDDDHSTGTDLADAINTHDVSGSESALQEMSNNIANYYITTYNIDLQQEFDNDDYRIIIFGLIEELNSKYVSNPTSTDLTCFMTAVSTFIGVTQARNIWKSIATGSYNAGTVIDALKLMGKRVATVIGVGIMVYEVGACLHWWDVDPIDRTEELPPPVPGTQLDINAIPIEFFIGIETFDEIHHFKLLSFLNTNYGLNTSEAYEVIGTVINNNGDPSYSGTAMIVNYFQSDLDTN</sequence>
<reference evidence="2 3" key="1">
    <citation type="submission" date="2019-02" db="EMBL/GenBank/DDBJ databases">
        <title>Genomic Encyclopedia of Type Strains, Phase IV (KMG-IV): sequencing the most valuable type-strain genomes for metagenomic binning, comparative biology and taxonomic classification.</title>
        <authorList>
            <person name="Goeker M."/>
        </authorList>
    </citation>
    <scope>NUCLEOTIDE SEQUENCE [LARGE SCALE GENOMIC DNA]</scope>
    <source>
        <strain evidence="2 3">DSM 18116</strain>
    </source>
</reference>
<comment type="caution">
    <text evidence="2">The sequence shown here is derived from an EMBL/GenBank/DDBJ whole genome shotgun (WGS) entry which is preliminary data.</text>
</comment>
<organism evidence="2 3">
    <name type="scientific">Pseudobacter ginsenosidimutans</name>
    <dbReference type="NCBI Taxonomy" id="661488"/>
    <lineage>
        <taxon>Bacteria</taxon>
        <taxon>Pseudomonadati</taxon>
        <taxon>Bacteroidota</taxon>
        <taxon>Chitinophagia</taxon>
        <taxon>Chitinophagales</taxon>
        <taxon>Chitinophagaceae</taxon>
        <taxon>Pseudobacter</taxon>
    </lineage>
</organism>
<dbReference type="OrthoDB" id="10018323at2"/>
<evidence type="ECO:0000313" key="2">
    <source>
        <dbReference type="EMBL" id="RZS74599.1"/>
    </source>
</evidence>